<reference evidence="5 6" key="1">
    <citation type="journal article" date="2016" name="Mol. Biol. Evol.">
        <title>Comparative Genomics of Early-Diverging Mushroom-Forming Fungi Provides Insights into the Origins of Lignocellulose Decay Capabilities.</title>
        <authorList>
            <person name="Nagy L.G."/>
            <person name="Riley R."/>
            <person name="Tritt A."/>
            <person name="Adam C."/>
            <person name="Daum C."/>
            <person name="Floudas D."/>
            <person name="Sun H."/>
            <person name="Yadav J.S."/>
            <person name="Pangilinan J."/>
            <person name="Larsson K.H."/>
            <person name="Matsuura K."/>
            <person name="Barry K."/>
            <person name="Labutti K."/>
            <person name="Kuo R."/>
            <person name="Ohm R.A."/>
            <person name="Bhattacharya S.S."/>
            <person name="Shirouzu T."/>
            <person name="Yoshinaga Y."/>
            <person name="Martin F.M."/>
            <person name="Grigoriev I.V."/>
            <person name="Hibbett D.S."/>
        </authorList>
    </citation>
    <scope>NUCLEOTIDE SEQUENCE [LARGE SCALE GENOMIC DNA]</scope>
    <source>
        <strain evidence="5 6">HHB14362 ss-1</strain>
    </source>
</reference>
<evidence type="ECO:0000259" key="4">
    <source>
        <dbReference type="PROSITE" id="PS51184"/>
    </source>
</evidence>
<dbReference type="EMBL" id="KV425596">
    <property type="protein sequence ID" value="KZT22345.1"/>
    <property type="molecule type" value="Genomic_DNA"/>
</dbReference>
<organism evidence="5 6">
    <name type="scientific">Neolentinus lepideus HHB14362 ss-1</name>
    <dbReference type="NCBI Taxonomy" id="1314782"/>
    <lineage>
        <taxon>Eukaryota</taxon>
        <taxon>Fungi</taxon>
        <taxon>Dikarya</taxon>
        <taxon>Basidiomycota</taxon>
        <taxon>Agaricomycotina</taxon>
        <taxon>Agaricomycetes</taxon>
        <taxon>Gloeophyllales</taxon>
        <taxon>Gloeophyllaceae</taxon>
        <taxon>Neolentinus</taxon>
    </lineage>
</organism>
<dbReference type="SMART" id="SM00558">
    <property type="entry name" value="JmjC"/>
    <property type="match status" value="1"/>
</dbReference>
<keyword evidence="3" id="KW-0539">Nucleus</keyword>
<dbReference type="PANTHER" id="PTHR12549">
    <property type="entry name" value="JMJC DOMAIN-CONTAINING HISTONE DEMETHYLATION PROTEIN"/>
    <property type="match status" value="1"/>
</dbReference>
<feature type="non-terminal residue" evidence="5">
    <location>
        <position position="310"/>
    </location>
</feature>
<protein>
    <recommendedName>
        <fullName evidence="4">JmjC domain-containing protein</fullName>
    </recommendedName>
</protein>
<dbReference type="GO" id="GO:0032454">
    <property type="term" value="F:histone H3K9 demethylase activity"/>
    <property type="evidence" value="ECO:0007669"/>
    <property type="project" value="InterPro"/>
</dbReference>
<evidence type="ECO:0000256" key="1">
    <source>
        <dbReference type="ARBA" id="ARBA00004123"/>
    </source>
</evidence>
<evidence type="ECO:0000313" key="5">
    <source>
        <dbReference type="EMBL" id="KZT22345.1"/>
    </source>
</evidence>
<dbReference type="GO" id="GO:0003712">
    <property type="term" value="F:transcription coregulator activity"/>
    <property type="evidence" value="ECO:0007669"/>
    <property type="project" value="TreeGrafter"/>
</dbReference>
<feature type="domain" description="JmjC" evidence="4">
    <location>
        <begin position="117"/>
        <end position="286"/>
    </location>
</feature>
<gene>
    <name evidence="5" type="ORF">NEOLEDRAFT_1024030</name>
</gene>
<comment type="subcellular location">
    <subcellularLocation>
        <location evidence="1">Nucleus</location>
    </subcellularLocation>
</comment>
<name>A0A165QEZ6_9AGAM</name>
<dbReference type="GO" id="GO:0031490">
    <property type="term" value="F:chromatin DNA binding"/>
    <property type="evidence" value="ECO:0007669"/>
    <property type="project" value="TreeGrafter"/>
</dbReference>
<dbReference type="Gene3D" id="2.60.120.650">
    <property type="entry name" value="Cupin"/>
    <property type="match status" value="1"/>
</dbReference>
<dbReference type="GO" id="GO:0006357">
    <property type="term" value="P:regulation of transcription by RNA polymerase II"/>
    <property type="evidence" value="ECO:0007669"/>
    <property type="project" value="TreeGrafter"/>
</dbReference>
<dbReference type="OrthoDB" id="1667110at2759"/>
<evidence type="ECO:0000256" key="3">
    <source>
        <dbReference type="ARBA" id="ARBA00023242"/>
    </source>
</evidence>
<dbReference type="PROSITE" id="PS51184">
    <property type="entry name" value="JMJC"/>
    <property type="match status" value="1"/>
</dbReference>
<dbReference type="STRING" id="1314782.A0A165QEZ6"/>
<evidence type="ECO:0000256" key="2">
    <source>
        <dbReference type="ARBA" id="ARBA00022723"/>
    </source>
</evidence>
<dbReference type="GO" id="GO:0000785">
    <property type="term" value="C:chromatin"/>
    <property type="evidence" value="ECO:0007669"/>
    <property type="project" value="TreeGrafter"/>
</dbReference>
<dbReference type="GO" id="GO:0046872">
    <property type="term" value="F:metal ion binding"/>
    <property type="evidence" value="ECO:0007669"/>
    <property type="project" value="UniProtKB-KW"/>
</dbReference>
<dbReference type="InParanoid" id="A0A165QEZ6"/>
<keyword evidence="6" id="KW-1185">Reference proteome</keyword>
<dbReference type="PANTHER" id="PTHR12549:SF38">
    <property type="entry name" value="JMJC DOMAIN-CONTAINING HISTONE DEMETHYLASE 2, ISOFORM A"/>
    <property type="match status" value="1"/>
</dbReference>
<feature type="non-terminal residue" evidence="5">
    <location>
        <position position="1"/>
    </location>
</feature>
<sequence>SLDVLSVKDIDSQTFRSFWSKDQPILVKNVLHNMQGIWSPKYFTDTYGSDAVSVVDCETNHSSHTTVRDFFQDFKLGICDGNALKLKDWPPDTEFSTKFPQLYKVFIDALPVPDFTRPDGVCNLMAHFPLNRVVLDLGPKMYNAYGTRQHSQSGTTRLHIDVTAAVNLMLHARSAADGTSGSALWHIFPWSTAQSICQLIRETLTDDKGGDPIHNQKTYLSPEMLSCLRAENVIPWTIKQHPGEAVFIPSGCPHQVCNLSNSIKVALDFLSLKDLHPTEHVAKELHKHRIEQDWGEDVLRLYDVLWYAWL</sequence>
<dbReference type="InterPro" id="IPR003347">
    <property type="entry name" value="JmjC_dom"/>
</dbReference>
<dbReference type="GO" id="GO:0000118">
    <property type="term" value="C:histone deacetylase complex"/>
    <property type="evidence" value="ECO:0007669"/>
    <property type="project" value="TreeGrafter"/>
</dbReference>
<proteinExistence type="predicted"/>
<keyword evidence="2" id="KW-0479">Metal-binding</keyword>
<dbReference type="AlphaFoldDB" id="A0A165QEZ6"/>
<accession>A0A165QEZ6</accession>
<dbReference type="Pfam" id="PF02373">
    <property type="entry name" value="JmjC"/>
    <property type="match status" value="1"/>
</dbReference>
<dbReference type="InterPro" id="IPR045109">
    <property type="entry name" value="LSDs-like"/>
</dbReference>
<dbReference type="Proteomes" id="UP000076761">
    <property type="component" value="Unassembled WGS sequence"/>
</dbReference>
<evidence type="ECO:0000313" key="6">
    <source>
        <dbReference type="Proteomes" id="UP000076761"/>
    </source>
</evidence>
<dbReference type="SUPFAM" id="SSF51197">
    <property type="entry name" value="Clavaminate synthase-like"/>
    <property type="match status" value="1"/>
</dbReference>